<protein>
    <submittedName>
        <fullName evidence="1">Uncharacterized protein</fullName>
    </submittedName>
</protein>
<reference evidence="1 2" key="1">
    <citation type="submission" date="2020-06" db="EMBL/GenBank/DDBJ databases">
        <title>Altererythrobacter lutimaris sp. nov., a marine bacterium isolated from a tidal flat.</title>
        <authorList>
            <person name="Kim D."/>
            <person name="Yoo Y."/>
            <person name="Kim J.-J."/>
        </authorList>
    </citation>
    <scope>NUCLEOTIDE SEQUENCE [LARGE SCALE GENOMIC DNA]</scope>
    <source>
        <strain evidence="1 2">JGD-16</strain>
    </source>
</reference>
<dbReference type="AlphaFoldDB" id="A0A850HCS8"/>
<sequence>MTLIESLAILALMQSGSAVDDMKEADVVSDVKQCQSISDPMERLACFDRATKVLEEATESREVIVIEKKEIEETKRRRFGLSLPDLGIFGGDDDDTNVVKEVTTTVSKAKEFGYKQWQLELADGTVWHTTEPENRLRPRSGDSVLIKRAALGSFLASIDDDPFVRIKRVK</sequence>
<organism evidence="1 2">
    <name type="scientific">Altererythrobacter lutimaris</name>
    <dbReference type="NCBI Taxonomy" id="2743979"/>
    <lineage>
        <taxon>Bacteria</taxon>
        <taxon>Pseudomonadati</taxon>
        <taxon>Pseudomonadota</taxon>
        <taxon>Alphaproteobacteria</taxon>
        <taxon>Sphingomonadales</taxon>
        <taxon>Erythrobacteraceae</taxon>
        <taxon>Altererythrobacter</taxon>
    </lineage>
</organism>
<dbReference type="EMBL" id="JABWTA010000001">
    <property type="protein sequence ID" value="NVE94756.1"/>
    <property type="molecule type" value="Genomic_DNA"/>
</dbReference>
<accession>A0A850HCS8</accession>
<gene>
    <name evidence="1" type="ORF">HUO12_07570</name>
</gene>
<evidence type="ECO:0000313" key="2">
    <source>
        <dbReference type="Proteomes" id="UP000546031"/>
    </source>
</evidence>
<proteinExistence type="predicted"/>
<evidence type="ECO:0000313" key="1">
    <source>
        <dbReference type="EMBL" id="NVE94756.1"/>
    </source>
</evidence>
<dbReference type="PIRSF" id="PIRSF032038">
    <property type="entry name" value="UCP023238"/>
    <property type="match status" value="1"/>
</dbReference>
<dbReference type="InterPro" id="IPR016987">
    <property type="entry name" value="UCP023238"/>
</dbReference>
<name>A0A850HCS8_9SPHN</name>
<dbReference type="Proteomes" id="UP000546031">
    <property type="component" value="Unassembled WGS sequence"/>
</dbReference>
<comment type="caution">
    <text evidence="1">The sequence shown here is derived from an EMBL/GenBank/DDBJ whole genome shotgun (WGS) entry which is preliminary data.</text>
</comment>
<keyword evidence="2" id="KW-1185">Reference proteome</keyword>